<dbReference type="InterPro" id="IPR026956">
    <property type="entry name" value="D-ser_dehydrat-like_dom"/>
</dbReference>
<dbReference type="InterPro" id="IPR001608">
    <property type="entry name" value="Ala_racemase_N"/>
</dbReference>
<dbReference type="InterPro" id="IPR042208">
    <property type="entry name" value="D-ser_dehydrat-like_sf"/>
</dbReference>
<dbReference type="Pfam" id="PF14031">
    <property type="entry name" value="D-ser_dehydrat"/>
    <property type="match status" value="1"/>
</dbReference>
<evidence type="ECO:0000256" key="2">
    <source>
        <dbReference type="ARBA" id="ARBA00023239"/>
    </source>
</evidence>
<dbReference type="SUPFAM" id="SSF51419">
    <property type="entry name" value="PLP-binding barrel"/>
    <property type="match status" value="1"/>
</dbReference>
<dbReference type="EMBL" id="FJ483469">
    <property type="protein sequence ID" value="ACS68536.1"/>
    <property type="molecule type" value="Genomic_DNA"/>
</dbReference>
<dbReference type="PROSITE" id="PS51318">
    <property type="entry name" value="TAT"/>
    <property type="match status" value="1"/>
</dbReference>
<keyword evidence="2" id="KW-0456">Lyase</keyword>
<name>C6G401_9BACT</name>
<dbReference type="PANTHER" id="PTHR28004:SF2">
    <property type="entry name" value="D-SERINE DEHYDRATASE"/>
    <property type="match status" value="1"/>
</dbReference>
<accession>C6G401</accession>
<evidence type="ECO:0000256" key="1">
    <source>
        <dbReference type="ARBA" id="ARBA00005323"/>
    </source>
</evidence>
<dbReference type="PANTHER" id="PTHR28004">
    <property type="entry name" value="ZGC:162816-RELATED"/>
    <property type="match status" value="1"/>
</dbReference>
<dbReference type="Pfam" id="PF01168">
    <property type="entry name" value="Ala_racemase_N"/>
    <property type="match status" value="1"/>
</dbReference>
<evidence type="ECO:0000313" key="4">
    <source>
        <dbReference type="EMBL" id="ACS68536.1"/>
    </source>
</evidence>
<dbReference type="NCBIfam" id="TIGR01409">
    <property type="entry name" value="TAT_signal_seq"/>
    <property type="match status" value="1"/>
</dbReference>
<dbReference type="InterPro" id="IPR019546">
    <property type="entry name" value="TAT_signal_bac_arc"/>
</dbReference>
<feature type="domain" description="D-serine dehydratase-like" evidence="3">
    <location>
        <begin position="302"/>
        <end position="390"/>
    </location>
</feature>
<dbReference type="InterPro" id="IPR051466">
    <property type="entry name" value="D-amino_acid_metab_enzyme"/>
</dbReference>
<proteinExistence type="inferred from homology"/>
<dbReference type="GO" id="GO:0036088">
    <property type="term" value="P:D-serine catabolic process"/>
    <property type="evidence" value="ECO:0007669"/>
    <property type="project" value="TreeGrafter"/>
</dbReference>
<dbReference type="Gene3D" id="2.40.37.20">
    <property type="entry name" value="D-serine dehydratase-like domain"/>
    <property type="match status" value="1"/>
</dbReference>
<dbReference type="InterPro" id="IPR029066">
    <property type="entry name" value="PLP-binding_barrel"/>
</dbReference>
<protein>
    <submittedName>
        <fullName evidence="4">Low-specificity threonine aldolase</fullName>
    </submittedName>
</protein>
<dbReference type="InterPro" id="IPR006311">
    <property type="entry name" value="TAT_signal"/>
</dbReference>
<dbReference type="SMART" id="SM01119">
    <property type="entry name" value="D-ser_dehydrat"/>
    <property type="match status" value="1"/>
</dbReference>
<dbReference type="GO" id="GO:0008721">
    <property type="term" value="F:D-serine ammonia-lyase activity"/>
    <property type="evidence" value="ECO:0007669"/>
    <property type="project" value="TreeGrafter"/>
</dbReference>
<dbReference type="Gene3D" id="3.20.20.10">
    <property type="entry name" value="Alanine racemase"/>
    <property type="match status" value="1"/>
</dbReference>
<evidence type="ECO:0000259" key="3">
    <source>
        <dbReference type="SMART" id="SM01119"/>
    </source>
</evidence>
<reference evidence="4" key="1">
    <citation type="journal article" date="2010" name="FEMS Microbiol. Ecol.">
        <title>Novel lipolytic genes from the microbial metagenomic library of the South China Sea marine sediment.</title>
        <authorList>
            <person name="Hu Y."/>
            <person name="Fu C."/>
            <person name="Huang Y."/>
            <person name="Yin Y."/>
            <person name="Cheng G."/>
            <person name="Lei F."/>
            <person name="Lu N."/>
            <person name="Li J."/>
            <person name="Ashforth E.J."/>
            <person name="Zhang L."/>
            <person name="Zhu B."/>
        </authorList>
    </citation>
    <scope>NUCLEOTIDE SEQUENCE</scope>
</reference>
<organism evidence="4">
    <name type="scientific">uncultured bacterium FLS18</name>
    <dbReference type="NCBI Taxonomy" id="654935"/>
    <lineage>
        <taxon>Bacteria</taxon>
        <taxon>environmental samples</taxon>
    </lineage>
</organism>
<comment type="similarity">
    <text evidence="1">Belongs to the DSD1 family.</text>
</comment>
<dbReference type="AlphaFoldDB" id="C6G401"/>
<dbReference type="CDD" id="cd06819">
    <property type="entry name" value="PLPDE_III_LS_D-TA"/>
    <property type="match status" value="1"/>
</dbReference>
<sequence>MSSAISRRTFLGAGAASAAAMGVIVKAESKNAAADAIPLARPLAIDELSTPALLIDLDRMDGNLRKMADHARGKNVGLRPHTKTHKCPIIAKMQIDLGAVGVCAAKVSEAEVMAAGGVGNVLITSPVVTSEKISRVVALAKKSSGIQMVVDNAKTIDDFNEAAKAAGIELRVILDLDTGTKRTGIAVGKPALALAQQIDKCDALQFDGLQVYAGHLMHITGHAQRKSRSVATFGEAIDTKEMIEQAGIEVNVLTGGGTGTFDIDSEIEPVTDLQVGSYLFMDVQYREIGDADSDVFDYFDPSLFVLVTAISQPVPDRITVDGGYKAFASDSVVPEFRDVSGLVYHWGGDEHGIVELIDPSRPVKLGDKLPMIVSHCDPTVNLYDHYHIFGNGRVDELWPIAARGRSQ</sequence>